<dbReference type="PANTHER" id="PTHR33021">
    <property type="entry name" value="BLUE COPPER PROTEIN"/>
    <property type="match status" value="1"/>
</dbReference>
<keyword evidence="3" id="KW-1133">Transmembrane helix</keyword>
<sequence length="164" mass="17416">MASRMGLIGCSFIIMVAMLKGATADLYVAGDSLGWTIPPNTSFYSDWASSRTFQIGDQVLFNWTGTWTHNVAEVSTRAEYESCTKPGIVFGSGYTANLISNGSRFFICTVDNHCDLGMKMIVTVGSPTNTSAVPSTPRDSNGAASLSFGALLATLSTIVVSFLT</sequence>
<organism evidence="6 7">
    <name type="scientific">Trema orientale</name>
    <name type="common">Charcoal tree</name>
    <name type="synonym">Celtis orientalis</name>
    <dbReference type="NCBI Taxonomy" id="63057"/>
    <lineage>
        <taxon>Eukaryota</taxon>
        <taxon>Viridiplantae</taxon>
        <taxon>Streptophyta</taxon>
        <taxon>Embryophyta</taxon>
        <taxon>Tracheophyta</taxon>
        <taxon>Spermatophyta</taxon>
        <taxon>Magnoliopsida</taxon>
        <taxon>eudicotyledons</taxon>
        <taxon>Gunneridae</taxon>
        <taxon>Pentapetalae</taxon>
        <taxon>rosids</taxon>
        <taxon>fabids</taxon>
        <taxon>Rosales</taxon>
        <taxon>Cannabaceae</taxon>
        <taxon>Trema</taxon>
    </lineage>
</organism>
<dbReference type="Pfam" id="PF02298">
    <property type="entry name" value="Cu_bind_like"/>
    <property type="match status" value="1"/>
</dbReference>
<dbReference type="AlphaFoldDB" id="A0A2P5F8Y4"/>
<dbReference type="PANTHER" id="PTHR33021:SF522">
    <property type="entry name" value="PHYTOCYANIN DOMAIN-CONTAINING PROTEIN"/>
    <property type="match status" value="1"/>
</dbReference>
<feature type="chain" id="PRO_5015157443" evidence="4">
    <location>
        <begin position="25"/>
        <end position="164"/>
    </location>
</feature>
<evidence type="ECO:0000313" key="6">
    <source>
        <dbReference type="EMBL" id="PON94260.1"/>
    </source>
</evidence>
<keyword evidence="2" id="KW-0325">Glycoprotein</keyword>
<dbReference type="InterPro" id="IPR003245">
    <property type="entry name" value="Phytocyanin_dom"/>
</dbReference>
<dbReference type="InParanoid" id="A0A2P5F8Y4"/>
<dbReference type="GO" id="GO:0009055">
    <property type="term" value="F:electron transfer activity"/>
    <property type="evidence" value="ECO:0007669"/>
    <property type="project" value="InterPro"/>
</dbReference>
<evidence type="ECO:0000313" key="7">
    <source>
        <dbReference type="Proteomes" id="UP000237000"/>
    </source>
</evidence>
<dbReference type="InterPro" id="IPR039391">
    <property type="entry name" value="Phytocyanin-like"/>
</dbReference>
<keyword evidence="1" id="KW-1015">Disulfide bond</keyword>
<evidence type="ECO:0000256" key="2">
    <source>
        <dbReference type="ARBA" id="ARBA00023180"/>
    </source>
</evidence>
<keyword evidence="4" id="KW-0732">Signal</keyword>
<feature type="transmembrane region" description="Helical" evidence="3">
    <location>
        <begin position="143"/>
        <end position="163"/>
    </location>
</feature>
<dbReference type="STRING" id="63057.A0A2P5F8Y4"/>
<dbReference type="Proteomes" id="UP000237000">
    <property type="component" value="Unassembled WGS sequence"/>
</dbReference>
<evidence type="ECO:0000256" key="3">
    <source>
        <dbReference type="SAM" id="Phobius"/>
    </source>
</evidence>
<dbReference type="OrthoDB" id="2015260at2759"/>
<dbReference type="GO" id="GO:0005886">
    <property type="term" value="C:plasma membrane"/>
    <property type="evidence" value="ECO:0007669"/>
    <property type="project" value="TreeGrafter"/>
</dbReference>
<keyword evidence="3" id="KW-0472">Membrane</keyword>
<dbReference type="EMBL" id="JXTC01000053">
    <property type="protein sequence ID" value="PON94260.1"/>
    <property type="molecule type" value="Genomic_DNA"/>
</dbReference>
<protein>
    <submittedName>
        <fullName evidence="6">Phytocyanin domain containing protein</fullName>
    </submittedName>
</protein>
<accession>A0A2P5F8Y4</accession>
<feature type="domain" description="Phytocyanin" evidence="5">
    <location>
        <begin position="25"/>
        <end position="126"/>
    </location>
</feature>
<evidence type="ECO:0000259" key="5">
    <source>
        <dbReference type="PROSITE" id="PS51485"/>
    </source>
</evidence>
<name>A0A2P5F8Y4_TREOI</name>
<dbReference type="SUPFAM" id="SSF49503">
    <property type="entry name" value="Cupredoxins"/>
    <property type="match status" value="1"/>
</dbReference>
<dbReference type="InterPro" id="IPR008972">
    <property type="entry name" value="Cupredoxin"/>
</dbReference>
<evidence type="ECO:0000256" key="1">
    <source>
        <dbReference type="ARBA" id="ARBA00023157"/>
    </source>
</evidence>
<evidence type="ECO:0000256" key="4">
    <source>
        <dbReference type="SAM" id="SignalP"/>
    </source>
</evidence>
<feature type="signal peptide" evidence="4">
    <location>
        <begin position="1"/>
        <end position="24"/>
    </location>
</feature>
<keyword evidence="7" id="KW-1185">Reference proteome</keyword>
<dbReference type="Gene3D" id="2.60.40.420">
    <property type="entry name" value="Cupredoxins - blue copper proteins"/>
    <property type="match status" value="1"/>
</dbReference>
<comment type="caution">
    <text evidence="6">The sequence shown here is derived from an EMBL/GenBank/DDBJ whole genome shotgun (WGS) entry which is preliminary data.</text>
</comment>
<keyword evidence="3" id="KW-0812">Transmembrane</keyword>
<gene>
    <name evidence="6" type="ORF">TorRG33x02_099980</name>
</gene>
<dbReference type="FunFam" id="2.60.40.420:FF:000034">
    <property type="entry name" value="Cupredoxin superfamily protein"/>
    <property type="match status" value="1"/>
</dbReference>
<dbReference type="PROSITE" id="PS51485">
    <property type="entry name" value="PHYTOCYANIN"/>
    <property type="match status" value="1"/>
</dbReference>
<proteinExistence type="predicted"/>
<reference evidence="7" key="1">
    <citation type="submission" date="2016-06" db="EMBL/GenBank/DDBJ databases">
        <title>Parallel loss of symbiosis genes in relatives of nitrogen-fixing non-legume Parasponia.</title>
        <authorList>
            <person name="Van Velzen R."/>
            <person name="Holmer R."/>
            <person name="Bu F."/>
            <person name="Rutten L."/>
            <person name="Van Zeijl A."/>
            <person name="Liu W."/>
            <person name="Santuari L."/>
            <person name="Cao Q."/>
            <person name="Sharma T."/>
            <person name="Shen D."/>
            <person name="Roswanjaya Y."/>
            <person name="Wardhani T."/>
            <person name="Kalhor M.S."/>
            <person name="Jansen J."/>
            <person name="Van den Hoogen J."/>
            <person name="Gungor B."/>
            <person name="Hartog M."/>
            <person name="Hontelez J."/>
            <person name="Verver J."/>
            <person name="Yang W.-C."/>
            <person name="Schijlen E."/>
            <person name="Repin R."/>
            <person name="Schilthuizen M."/>
            <person name="Schranz E."/>
            <person name="Heidstra R."/>
            <person name="Miyata K."/>
            <person name="Fedorova E."/>
            <person name="Kohlen W."/>
            <person name="Bisseling T."/>
            <person name="Smit S."/>
            <person name="Geurts R."/>
        </authorList>
    </citation>
    <scope>NUCLEOTIDE SEQUENCE [LARGE SCALE GENOMIC DNA]</scope>
    <source>
        <strain evidence="7">cv. RG33-2</strain>
    </source>
</reference>